<keyword evidence="2" id="KW-1185">Reference proteome</keyword>
<gene>
    <name evidence="1" type="ORF">SAMN05216600_104274</name>
</gene>
<comment type="caution">
    <text evidence="1">The sequence shown here is derived from an EMBL/GenBank/DDBJ whole genome shotgun (WGS) entry which is preliminary data.</text>
</comment>
<accession>A0ABY1B9D3</accession>
<protein>
    <submittedName>
        <fullName evidence="1">Uncharacterized protein</fullName>
    </submittedName>
</protein>
<reference evidence="1 2" key="1">
    <citation type="submission" date="2016-10" db="EMBL/GenBank/DDBJ databases">
        <authorList>
            <person name="Varghese N."/>
            <person name="Submissions S."/>
        </authorList>
    </citation>
    <scope>NUCLEOTIDE SEQUENCE [LARGE SCALE GENOMIC DNA]</scope>
    <source>
        <strain evidence="1 2">CIP 109853</strain>
    </source>
</reference>
<sequence length="87" mass="10363">MPRTQRDDRPRPPMPAFYMPAMWPLDLQNAIVDWLGAWWWRRRMRRLLRQDALGVIRLGSARGVVAQGASEPLRLIAQRRACWLRRQ</sequence>
<evidence type="ECO:0000313" key="1">
    <source>
        <dbReference type="EMBL" id="SEQ26511.1"/>
    </source>
</evidence>
<dbReference type="RefSeq" id="WP_069520701.1">
    <property type="nucleotide sequence ID" value="NZ_FOFP01000004.1"/>
</dbReference>
<proteinExistence type="predicted"/>
<dbReference type="EMBL" id="FOFP01000004">
    <property type="protein sequence ID" value="SEQ26511.1"/>
    <property type="molecule type" value="Genomic_DNA"/>
</dbReference>
<evidence type="ECO:0000313" key="2">
    <source>
        <dbReference type="Proteomes" id="UP000198512"/>
    </source>
</evidence>
<name>A0ABY1B9D3_9PSED</name>
<dbReference type="Proteomes" id="UP000198512">
    <property type="component" value="Unassembled WGS sequence"/>
</dbReference>
<organism evidence="1 2">
    <name type="scientific">Pseudomonas cuatrocienegasensis</name>
    <dbReference type="NCBI Taxonomy" id="543360"/>
    <lineage>
        <taxon>Bacteria</taxon>
        <taxon>Pseudomonadati</taxon>
        <taxon>Pseudomonadota</taxon>
        <taxon>Gammaproteobacteria</taxon>
        <taxon>Pseudomonadales</taxon>
        <taxon>Pseudomonadaceae</taxon>
        <taxon>Pseudomonas</taxon>
    </lineage>
</organism>